<evidence type="ECO:0000259" key="1">
    <source>
        <dbReference type="Pfam" id="PF01494"/>
    </source>
</evidence>
<dbReference type="KEGG" id="shun:DWB77_01896"/>
<organism evidence="2 3">
    <name type="scientific">Streptomyces hundungensis</name>
    <dbReference type="NCBI Taxonomy" id="1077946"/>
    <lineage>
        <taxon>Bacteria</taxon>
        <taxon>Bacillati</taxon>
        <taxon>Actinomycetota</taxon>
        <taxon>Actinomycetes</taxon>
        <taxon>Kitasatosporales</taxon>
        <taxon>Streptomycetaceae</taxon>
        <taxon>Streptomyces</taxon>
    </lineage>
</organism>
<keyword evidence="3" id="KW-1185">Reference proteome</keyword>
<dbReference type="EMBL" id="CP032698">
    <property type="protein sequence ID" value="AYG79778.1"/>
    <property type="molecule type" value="Genomic_DNA"/>
</dbReference>
<dbReference type="Pfam" id="PF01494">
    <property type="entry name" value="FAD_binding_3"/>
    <property type="match status" value="1"/>
</dbReference>
<dbReference type="Proteomes" id="UP000271554">
    <property type="component" value="Chromosome"/>
</dbReference>
<evidence type="ECO:0000313" key="2">
    <source>
        <dbReference type="EMBL" id="AYG79778.1"/>
    </source>
</evidence>
<dbReference type="InterPro" id="IPR002938">
    <property type="entry name" value="FAD-bd"/>
</dbReference>
<accession>A0A387HGB8</accession>
<dbReference type="PANTHER" id="PTHR43422:SF3">
    <property type="entry name" value="THIAMINE THIAZOLE SYNTHASE"/>
    <property type="match status" value="1"/>
</dbReference>
<gene>
    <name evidence="2" type="ORF">DWB77_01896</name>
</gene>
<dbReference type="GO" id="GO:0071949">
    <property type="term" value="F:FAD binding"/>
    <property type="evidence" value="ECO:0007669"/>
    <property type="project" value="InterPro"/>
</dbReference>
<dbReference type="RefSeq" id="WP_120720819.1">
    <property type="nucleotide sequence ID" value="NZ_CP032698.1"/>
</dbReference>
<evidence type="ECO:0000313" key="3">
    <source>
        <dbReference type="Proteomes" id="UP000271554"/>
    </source>
</evidence>
<keyword evidence="2" id="KW-0560">Oxidoreductase</keyword>
<dbReference type="InterPro" id="IPR036188">
    <property type="entry name" value="FAD/NAD-bd_sf"/>
</dbReference>
<feature type="domain" description="FAD-binding" evidence="1">
    <location>
        <begin position="7"/>
        <end position="181"/>
    </location>
</feature>
<name>A0A387HGB8_9ACTN</name>
<dbReference type="Gene3D" id="3.50.50.60">
    <property type="entry name" value="FAD/NAD(P)-binding domain"/>
    <property type="match status" value="1"/>
</dbReference>
<dbReference type="GO" id="GO:0016491">
    <property type="term" value="F:oxidoreductase activity"/>
    <property type="evidence" value="ECO:0007669"/>
    <property type="project" value="UniProtKB-KW"/>
</dbReference>
<sequence>MTAPAATPVVVVGGSIAGLTTALALAERGFPVRVLERAEAPPEGPVAKVADVWERSTVPQSGHSHILTSLGVRVLRRRAPWLLEGALADGAQLLDLTRAAPTGPREPADDDLVALAVRRTVLELLLYRGVRNLPGVTLEHATTVRSLLLDPSRTRVTGVVTDAGSPVPARFVVDATGRRAASLSWLAQAGAPVGQDLTGPTQLRCFTRFYRLDTPGHTFPGPLNRGNAAGGIWDHCAAVVHPADNATFAITLGAPTADPATDALRTPAGFTAAARLAPYVAPWTDERVATPLTEVRAITMPPNVLRSTARPGPRQIAALFPVGDAACVTDPLYGRGMSLAFHHAFQLAELLAAHPEPGREQSERAVRLADDLYRPWFEQAVHDSAARAALWRSRAEDAPPPPAPPAPRGRPALAEIAWAAVGDVTVWRGLTRVLMSLNTPGEVFDAAGFRERVRRAPTPAAPAGPRPPTRAELLAALGAEARH</sequence>
<dbReference type="EC" id="1.14.13.-" evidence="2"/>
<dbReference type="PANTHER" id="PTHR43422">
    <property type="entry name" value="THIAMINE THIAZOLE SYNTHASE"/>
    <property type="match status" value="1"/>
</dbReference>
<dbReference type="PRINTS" id="PR00420">
    <property type="entry name" value="RNGMNOXGNASE"/>
</dbReference>
<reference evidence="2 3" key="1">
    <citation type="submission" date="2018-10" db="EMBL/GenBank/DDBJ databases">
        <title>Relationship between Morphology and Antimicrobial Activity in Streptomyces.</title>
        <authorList>
            <person name="Kang H.J."/>
            <person name="Kim S.B."/>
        </authorList>
    </citation>
    <scope>NUCLEOTIDE SEQUENCE [LARGE SCALE GENOMIC DNA]</scope>
    <source>
        <strain evidence="2 3">BH38</strain>
    </source>
</reference>
<dbReference type="AlphaFoldDB" id="A0A387HGB8"/>
<dbReference type="OrthoDB" id="9790035at2"/>
<dbReference type="SUPFAM" id="SSF51905">
    <property type="entry name" value="FAD/NAD(P)-binding domain"/>
    <property type="match status" value="1"/>
</dbReference>
<proteinExistence type="predicted"/>
<protein>
    <submittedName>
        <fullName evidence="2">Epoxidase LasC</fullName>
        <ecNumber evidence="2">1.14.13.-</ecNumber>
    </submittedName>
</protein>